<evidence type="ECO:0000256" key="2">
    <source>
        <dbReference type="ARBA" id="ARBA00022840"/>
    </source>
</evidence>
<dbReference type="InterPro" id="IPR003593">
    <property type="entry name" value="AAA+_ATPase"/>
</dbReference>
<dbReference type="GO" id="GO:0016887">
    <property type="term" value="F:ATP hydrolysis activity"/>
    <property type="evidence" value="ECO:0007669"/>
    <property type="project" value="InterPro"/>
</dbReference>
<evidence type="ECO:0000313" key="4">
    <source>
        <dbReference type="EMBL" id="EIC29382.1"/>
    </source>
</evidence>
<feature type="domain" description="ABC transporter" evidence="3">
    <location>
        <begin position="7"/>
        <end position="237"/>
    </location>
</feature>
<evidence type="ECO:0000259" key="3">
    <source>
        <dbReference type="PROSITE" id="PS50893"/>
    </source>
</evidence>
<name>H8GLL7_METAL</name>
<dbReference type="PROSITE" id="PS50893">
    <property type="entry name" value="ABC_TRANSPORTER_2"/>
    <property type="match status" value="1"/>
</dbReference>
<dbReference type="InterPro" id="IPR022467">
    <property type="entry name" value="ABC_transprt_ATP-bd_su_PQQ"/>
</dbReference>
<keyword evidence="5" id="KW-1185">Reference proteome</keyword>
<accession>H8GLL7</accession>
<dbReference type="Proteomes" id="UP000005090">
    <property type="component" value="Chromosome"/>
</dbReference>
<dbReference type="NCBIfam" id="TIGR03864">
    <property type="entry name" value="PQQ_ABC_ATP"/>
    <property type="match status" value="1"/>
</dbReference>
<reference evidence="4 5" key="1">
    <citation type="journal article" date="2013" name="Genome Announc.">
        <title>Genome Sequence of the Obligate Gammaproteobacterial Methanotroph Methylomicrobium album Strain BG8.</title>
        <authorList>
            <person name="Kits K.D."/>
            <person name="Kalyuzhnaya M.G."/>
            <person name="Klotz M.G."/>
            <person name="Jetten M.S."/>
            <person name="Op den Camp H.J."/>
            <person name="Vuilleumier S."/>
            <person name="Bringel F."/>
            <person name="Dispirito A.A."/>
            <person name="Murrell J.C."/>
            <person name="Bruce D."/>
            <person name="Cheng J.F."/>
            <person name="Copeland A."/>
            <person name="Goodwin L."/>
            <person name="Hauser L."/>
            <person name="Lajus A."/>
            <person name="Land M.L."/>
            <person name="Lapidus A."/>
            <person name="Lucas S."/>
            <person name="Medigue C."/>
            <person name="Pitluck S."/>
            <person name="Woyke T."/>
            <person name="Zeytun A."/>
            <person name="Stein L.Y."/>
        </authorList>
    </citation>
    <scope>NUCLEOTIDE SEQUENCE [LARGE SCALE GENOMIC DNA]</scope>
    <source>
        <strain evidence="4 5">BG8</strain>
    </source>
</reference>
<evidence type="ECO:0000313" key="5">
    <source>
        <dbReference type="Proteomes" id="UP000005090"/>
    </source>
</evidence>
<dbReference type="GO" id="GO:0005524">
    <property type="term" value="F:ATP binding"/>
    <property type="evidence" value="ECO:0007669"/>
    <property type="project" value="UniProtKB-KW"/>
</dbReference>
<dbReference type="SMART" id="SM00382">
    <property type="entry name" value="AAA"/>
    <property type="match status" value="1"/>
</dbReference>
<sequence>MNTNAALTVTDVSFSYGAKKALDRVDFEIPPGHCTMLLGPNGAGKSTLFSLITRLYDTPNGQIELCGYDIKKRTTRALANLGIVFQQTTLDLDLTVLQNLRYHAALHGMSHKVAAQRIHEELERLDMFARRFEKVRQLNGGHRRRVEIARALLHKPALLLLDEPTVGLDVPSRTSIVDYVHSLARTGHIAVLWASHLIDEIYPDDRLIVLHKGKIKAAGSVDEILQSTGTATVKDAFFRLTQGD</sequence>
<keyword evidence="1" id="KW-0547">Nucleotide-binding</keyword>
<dbReference type="InterPro" id="IPR003439">
    <property type="entry name" value="ABC_transporter-like_ATP-bd"/>
</dbReference>
<dbReference type="AlphaFoldDB" id="H8GLL7"/>
<organism evidence="4 5">
    <name type="scientific">Methylomicrobium album BG8</name>
    <dbReference type="NCBI Taxonomy" id="686340"/>
    <lineage>
        <taxon>Bacteria</taxon>
        <taxon>Pseudomonadati</taxon>
        <taxon>Pseudomonadota</taxon>
        <taxon>Gammaproteobacteria</taxon>
        <taxon>Methylococcales</taxon>
        <taxon>Methylococcaceae</taxon>
        <taxon>Methylomicrobium</taxon>
    </lineage>
</organism>
<keyword evidence="2 4" id="KW-0067">ATP-binding</keyword>
<proteinExistence type="predicted"/>
<dbReference type="RefSeq" id="WP_005371180.1">
    <property type="nucleotide sequence ID" value="NZ_CM001475.1"/>
</dbReference>
<dbReference type="eggNOG" id="COG1131">
    <property type="taxonomic scope" value="Bacteria"/>
</dbReference>
<dbReference type="Pfam" id="PF00005">
    <property type="entry name" value="ABC_tran"/>
    <property type="match status" value="1"/>
</dbReference>
<dbReference type="InterPro" id="IPR027417">
    <property type="entry name" value="P-loop_NTPase"/>
</dbReference>
<dbReference type="SUPFAM" id="SSF52540">
    <property type="entry name" value="P-loop containing nucleoside triphosphate hydrolases"/>
    <property type="match status" value="1"/>
</dbReference>
<dbReference type="EMBL" id="CM001475">
    <property type="protein sequence ID" value="EIC29382.1"/>
    <property type="molecule type" value="Genomic_DNA"/>
</dbReference>
<dbReference type="Gene3D" id="3.40.50.300">
    <property type="entry name" value="P-loop containing nucleotide triphosphate hydrolases"/>
    <property type="match status" value="1"/>
</dbReference>
<protein>
    <submittedName>
        <fullName evidence="4">ABC transporter, ATP-binding subunit, PQQ-dependent alcohol dehydrogenase system</fullName>
    </submittedName>
</protein>
<dbReference type="PANTHER" id="PTHR43582">
    <property type="entry name" value="LINEARMYCIN RESISTANCE ATP-BINDING PROTEIN LNRL"/>
    <property type="match status" value="1"/>
</dbReference>
<dbReference type="HOGENOM" id="CLU_000604_1_2_6"/>
<gene>
    <name evidence="4" type="ORF">Metal_1603</name>
</gene>
<dbReference type="PANTHER" id="PTHR43582:SF2">
    <property type="entry name" value="LINEARMYCIN RESISTANCE ATP-BINDING PROTEIN LNRL"/>
    <property type="match status" value="1"/>
</dbReference>
<evidence type="ECO:0000256" key="1">
    <source>
        <dbReference type="ARBA" id="ARBA00022741"/>
    </source>
</evidence>
<dbReference type="STRING" id="686340.Metal_1603"/>